<dbReference type="Proteomes" id="UP000487350">
    <property type="component" value="Unassembled WGS sequence"/>
</dbReference>
<sequence>MQVKTSFCTISFAILSLVTAQGALAQAAKSPKVVTKDELRVCMDSESSLAARRKEIEARKAANVAEIAAIKTANVQMAEEQKDIDESNDRKVREFKRKVTAHNDRVKAANAAQEAFVKDLEAFNKSLVAYNDSCGGISYSREDKEEILKEREAAAKK</sequence>
<feature type="chain" id="PRO_5032637269" evidence="1">
    <location>
        <begin position="26"/>
        <end position="157"/>
    </location>
</feature>
<feature type="signal peptide" evidence="1">
    <location>
        <begin position="1"/>
        <end position="25"/>
    </location>
</feature>
<protein>
    <submittedName>
        <fullName evidence="2">Uncharacterized protein</fullName>
    </submittedName>
</protein>
<dbReference type="Gene3D" id="6.10.250.2200">
    <property type="match status" value="1"/>
</dbReference>
<evidence type="ECO:0000313" key="3">
    <source>
        <dbReference type="Proteomes" id="UP000487350"/>
    </source>
</evidence>
<reference evidence="2 3" key="1">
    <citation type="submission" date="2019-11" db="EMBL/GenBank/DDBJ databases">
        <title>Caenimonas koreensis gen. nov., sp. nov., isolated from activated sludge.</title>
        <authorList>
            <person name="Seung H.R."/>
        </authorList>
    </citation>
    <scope>NUCLEOTIDE SEQUENCE [LARGE SCALE GENOMIC DNA]</scope>
    <source>
        <strain evidence="2 3">EMB320</strain>
    </source>
</reference>
<organism evidence="2 3">
    <name type="scientific">Caenimonas koreensis DSM 17982</name>
    <dbReference type="NCBI Taxonomy" id="1121255"/>
    <lineage>
        <taxon>Bacteria</taxon>
        <taxon>Pseudomonadati</taxon>
        <taxon>Pseudomonadota</taxon>
        <taxon>Betaproteobacteria</taxon>
        <taxon>Burkholderiales</taxon>
        <taxon>Comamonadaceae</taxon>
        <taxon>Caenimonas</taxon>
    </lineage>
</organism>
<name>A0A844BC84_9BURK</name>
<dbReference type="AlphaFoldDB" id="A0A844BC84"/>
<keyword evidence="1" id="KW-0732">Signal</keyword>
<dbReference type="RefSeq" id="WP_153586487.1">
    <property type="nucleotide sequence ID" value="NZ_WJBU01000020.1"/>
</dbReference>
<dbReference type="OrthoDB" id="8909909at2"/>
<accession>A0A844BC84</accession>
<gene>
    <name evidence="2" type="ORF">GHT07_18015</name>
</gene>
<comment type="caution">
    <text evidence="2">The sequence shown here is derived from an EMBL/GenBank/DDBJ whole genome shotgun (WGS) entry which is preliminary data.</text>
</comment>
<evidence type="ECO:0000313" key="2">
    <source>
        <dbReference type="EMBL" id="MRD49176.1"/>
    </source>
</evidence>
<keyword evidence="3" id="KW-1185">Reference proteome</keyword>
<dbReference type="EMBL" id="WJBU01000020">
    <property type="protein sequence ID" value="MRD49176.1"/>
    <property type="molecule type" value="Genomic_DNA"/>
</dbReference>
<evidence type="ECO:0000256" key="1">
    <source>
        <dbReference type="SAM" id="SignalP"/>
    </source>
</evidence>
<proteinExistence type="predicted"/>